<sequence>MIAIVAHNEEPYLANAISQARAAADPQTRIVVVDSASTDGTAERARALGCEVISAPLGKGAAMAAAARGADAEWLCFLDADIVEDGVNIPLTLRRAVEAAGPGTAMVVADFDDPPPPPILSATIALYGPLVRALFPEADGRFGGRPLSGFRAVRPELVGDDAPRDFGIEAYLNLSAALSGRPTALTHIGLFKQRFRYKADMGTEISRAVLDLAESHGRLDPALRDEWDAWVAHVMKVIQGYRGDLGERDAYLERLRAAADRPLPPRSR</sequence>
<protein>
    <recommendedName>
        <fullName evidence="9">4,4'-diaponeurosporenoate glycosyltransferase</fullName>
    </recommendedName>
</protein>
<feature type="domain" description="Glycosyltransferase 2-like" evidence="10">
    <location>
        <begin position="2"/>
        <end position="83"/>
    </location>
</feature>
<dbReference type="Gene3D" id="3.90.550.10">
    <property type="entry name" value="Spore Coat Polysaccharide Biosynthesis Protein SpsA, Chain A"/>
    <property type="match status" value="1"/>
</dbReference>
<keyword evidence="3 11" id="KW-0328">Glycosyltransferase</keyword>
<dbReference type="RefSeq" id="WP_182844736.1">
    <property type="nucleotide sequence ID" value="NZ_BAAALP010000032.1"/>
</dbReference>
<name>A0A7W3QMD0_ACTNM</name>
<evidence type="ECO:0000259" key="10">
    <source>
        <dbReference type="Pfam" id="PF00535"/>
    </source>
</evidence>
<keyword evidence="5" id="KW-0472">Membrane</keyword>
<dbReference type="InterPro" id="IPR029044">
    <property type="entry name" value="Nucleotide-diphossugar_trans"/>
</dbReference>
<evidence type="ECO:0000256" key="6">
    <source>
        <dbReference type="ARBA" id="ARBA00037281"/>
    </source>
</evidence>
<dbReference type="SUPFAM" id="SSF53448">
    <property type="entry name" value="Nucleotide-diphospho-sugar transferases"/>
    <property type="match status" value="1"/>
</dbReference>
<evidence type="ECO:0000256" key="5">
    <source>
        <dbReference type="ARBA" id="ARBA00023136"/>
    </source>
</evidence>
<dbReference type="AlphaFoldDB" id="A0A7W3QMD0"/>
<comment type="caution">
    <text evidence="11">The sequence shown here is derived from an EMBL/GenBank/DDBJ whole genome shotgun (WGS) entry which is preliminary data.</text>
</comment>
<gene>
    <name evidence="11" type="ORF">HNR61_004083</name>
</gene>
<comment type="subcellular location">
    <subcellularLocation>
        <location evidence="1">Cell membrane</location>
    </subcellularLocation>
</comment>
<evidence type="ECO:0000256" key="9">
    <source>
        <dbReference type="ARBA" id="ARBA00040345"/>
    </source>
</evidence>
<evidence type="ECO:0000256" key="7">
    <source>
        <dbReference type="ARBA" id="ARBA00037904"/>
    </source>
</evidence>
<reference evidence="11 12" key="1">
    <citation type="submission" date="2020-08" db="EMBL/GenBank/DDBJ databases">
        <title>Genomic Encyclopedia of Type Strains, Phase IV (KMG-IV): sequencing the most valuable type-strain genomes for metagenomic binning, comparative biology and taxonomic classification.</title>
        <authorList>
            <person name="Goeker M."/>
        </authorList>
    </citation>
    <scope>NUCLEOTIDE SEQUENCE [LARGE SCALE GENOMIC DNA]</scope>
    <source>
        <strain evidence="11 12">DSM 44197</strain>
    </source>
</reference>
<evidence type="ECO:0000256" key="8">
    <source>
        <dbReference type="ARBA" id="ARBA00038120"/>
    </source>
</evidence>
<evidence type="ECO:0000256" key="2">
    <source>
        <dbReference type="ARBA" id="ARBA00022475"/>
    </source>
</evidence>
<comment type="similarity">
    <text evidence="8">Belongs to the glycosyltransferase 2 family. CrtQ subfamily.</text>
</comment>
<dbReference type="PANTHER" id="PTHR43646">
    <property type="entry name" value="GLYCOSYLTRANSFERASE"/>
    <property type="match status" value="1"/>
</dbReference>
<accession>A0A7W3QMD0</accession>
<evidence type="ECO:0000313" key="11">
    <source>
        <dbReference type="EMBL" id="MBA8952437.1"/>
    </source>
</evidence>
<keyword evidence="4 11" id="KW-0808">Transferase</keyword>
<dbReference type="Proteomes" id="UP000572680">
    <property type="component" value="Unassembled WGS sequence"/>
</dbReference>
<evidence type="ECO:0000256" key="1">
    <source>
        <dbReference type="ARBA" id="ARBA00004236"/>
    </source>
</evidence>
<dbReference type="InterPro" id="IPR001173">
    <property type="entry name" value="Glyco_trans_2-like"/>
</dbReference>
<comment type="pathway">
    <text evidence="7">Carotenoid biosynthesis; staphyloxanthin biosynthesis; staphyloxanthin from farnesyl diphosphate: step 4/5.</text>
</comment>
<dbReference type="EMBL" id="JACJIA010000005">
    <property type="protein sequence ID" value="MBA8952437.1"/>
    <property type="molecule type" value="Genomic_DNA"/>
</dbReference>
<keyword evidence="2" id="KW-1003">Cell membrane</keyword>
<evidence type="ECO:0000313" key="12">
    <source>
        <dbReference type="Proteomes" id="UP000572680"/>
    </source>
</evidence>
<dbReference type="PANTHER" id="PTHR43646:SF2">
    <property type="entry name" value="GLYCOSYLTRANSFERASE 2-LIKE DOMAIN-CONTAINING PROTEIN"/>
    <property type="match status" value="1"/>
</dbReference>
<evidence type="ECO:0000256" key="4">
    <source>
        <dbReference type="ARBA" id="ARBA00022679"/>
    </source>
</evidence>
<organism evidence="11 12">
    <name type="scientific">Actinomadura namibiensis</name>
    <dbReference type="NCBI Taxonomy" id="182080"/>
    <lineage>
        <taxon>Bacteria</taxon>
        <taxon>Bacillati</taxon>
        <taxon>Actinomycetota</taxon>
        <taxon>Actinomycetes</taxon>
        <taxon>Streptosporangiales</taxon>
        <taxon>Thermomonosporaceae</taxon>
        <taxon>Actinomadura</taxon>
    </lineage>
</organism>
<dbReference type="GO" id="GO:0016757">
    <property type="term" value="F:glycosyltransferase activity"/>
    <property type="evidence" value="ECO:0007669"/>
    <property type="project" value="UniProtKB-KW"/>
</dbReference>
<dbReference type="GO" id="GO:0005886">
    <property type="term" value="C:plasma membrane"/>
    <property type="evidence" value="ECO:0007669"/>
    <property type="project" value="UniProtKB-SubCell"/>
</dbReference>
<comment type="function">
    <text evidence="6">Catalyzes the glycosylation of 4,4'-diaponeurosporenoate, i.e. the esterification of glucose at the C1'' position with the carboxyl group of 4,4'-diaponeurosporenic acid, to form glycosyl-4,4'-diaponeurosporenoate. This is a step in the biosynthesis of staphyloxanthin, an orange pigment present in most staphylococci strains.</text>
</comment>
<proteinExistence type="inferred from homology"/>
<evidence type="ECO:0000256" key="3">
    <source>
        <dbReference type="ARBA" id="ARBA00022676"/>
    </source>
</evidence>
<dbReference type="Pfam" id="PF00535">
    <property type="entry name" value="Glycos_transf_2"/>
    <property type="match status" value="1"/>
</dbReference>
<keyword evidence="12" id="KW-1185">Reference proteome</keyword>